<evidence type="ECO:0000256" key="2">
    <source>
        <dbReference type="ARBA" id="ARBA00023239"/>
    </source>
</evidence>
<evidence type="ECO:0000256" key="3">
    <source>
        <dbReference type="PIRNR" id="PIRNR001365"/>
    </source>
</evidence>
<dbReference type="CDD" id="cd00408">
    <property type="entry name" value="DHDPS-like"/>
    <property type="match status" value="1"/>
</dbReference>
<gene>
    <name evidence="6" type="ORF">DT076_16495</name>
</gene>
<feature type="binding site" evidence="5">
    <location>
        <position position="203"/>
    </location>
    <ligand>
        <name>pyruvate</name>
        <dbReference type="ChEBI" id="CHEBI:15361"/>
    </ligand>
</feature>
<protein>
    <submittedName>
        <fullName evidence="6">Dihydrodipicolinate synthase family protein</fullName>
    </submittedName>
</protein>
<dbReference type="GO" id="GO:0008840">
    <property type="term" value="F:4-hydroxy-tetrahydrodipicolinate synthase activity"/>
    <property type="evidence" value="ECO:0007669"/>
    <property type="project" value="TreeGrafter"/>
</dbReference>
<feature type="binding site" evidence="5">
    <location>
        <position position="45"/>
    </location>
    <ligand>
        <name>pyruvate</name>
        <dbReference type="ChEBI" id="CHEBI:15361"/>
    </ligand>
</feature>
<keyword evidence="7" id="KW-1185">Reference proteome</keyword>
<evidence type="ECO:0000256" key="4">
    <source>
        <dbReference type="PIRSR" id="PIRSR001365-1"/>
    </source>
</evidence>
<dbReference type="SUPFAM" id="SSF51569">
    <property type="entry name" value="Aldolase"/>
    <property type="match status" value="1"/>
</dbReference>
<sequence length="292" mass="31252">MGPPAVISALPTPFDTDLEVDEPAFRELLRRLPEPHRDVLVAGTTGEFPALTDAERVHLFRVATEELGPDRVVAHVGAASLHQALALTAAAAELGLTRVALLTPYYLPVEEQQVVDFFGEFSARQPGLATYAYLFPERTGATVTPAALATIAGLDHVRGIKVSGSANDHLAGYRAALRADQELYTGDDRRLLTITGVGGTGVVSGCFPVLPQPFLEAVRQPGDAAAQPAVDRVVDVLGPSIARQKLALARQTGRPWRARMSMPALGEEVRREIEALVNRGFRVSSGGRRPAQ</sequence>
<dbReference type="Proteomes" id="UP000252770">
    <property type="component" value="Unassembled WGS sequence"/>
</dbReference>
<reference evidence="6 7" key="1">
    <citation type="submission" date="2018-07" db="EMBL/GenBank/DDBJ databases">
        <title>Desertimonas flava gen. nov. sp. nov.</title>
        <authorList>
            <person name="Liu S."/>
        </authorList>
    </citation>
    <scope>NUCLEOTIDE SEQUENCE [LARGE SCALE GENOMIC DNA]</scope>
    <source>
        <strain evidence="6 7">16Sb5-5</strain>
    </source>
</reference>
<dbReference type="PRINTS" id="PR00146">
    <property type="entry name" value="DHPICSNTHASE"/>
</dbReference>
<dbReference type="InterPro" id="IPR002220">
    <property type="entry name" value="DapA-like"/>
</dbReference>
<dbReference type="RefSeq" id="WP_114127810.1">
    <property type="nucleotide sequence ID" value="NZ_QOUI01000012.1"/>
</dbReference>
<dbReference type="PANTHER" id="PTHR12128:SF66">
    <property type="entry name" value="4-HYDROXY-2-OXOGLUTARATE ALDOLASE, MITOCHONDRIAL"/>
    <property type="match status" value="1"/>
</dbReference>
<feature type="active site" description="Proton donor/acceptor" evidence="4">
    <location>
        <position position="133"/>
    </location>
</feature>
<dbReference type="Gene3D" id="3.20.20.70">
    <property type="entry name" value="Aldolase class I"/>
    <property type="match status" value="1"/>
</dbReference>
<dbReference type="AlphaFoldDB" id="A0A367YRS1"/>
<proteinExistence type="inferred from homology"/>
<feature type="active site" description="Schiff-base intermediate with substrate" evidence="4">
    <location>
        <position position="161"/>
    </location>
</feature>
<dbReference type="InterPro" id="IPR013785">
    <property type="entry name" value="Aldolase_TIM"/>
</dbReference>
<dbReference type="Pfam" id="PF00701">
    <property type="entry name" value="DHDPS"/>
    <property type="match status" value="1"/>
</dbReference>
<organism evidence="6 7">
    <name type="scientific">Desertihabitans brevis</name>
    <dbReference type="NCBI Taxonomy" id="2268447"/>
    <lineage>
        <taxon>Bacteria</taxon>
        <taxon>Bacillati</taxon>
        <taxon>Actinomycetota</taxon>
        <taxon>Actinomycetes</taxon>
        <taxon>Propionibacteriales</taxon>
        <taxon>Propionibacteriaceae</taxon>
        <taxon>Desertihabitans</taxon>
    </lineage>
</organism>
<evidence type="ECO:0000256" key="5">
    <source>
        <dbReference type="PIRSR" id="PIRSR001365-2"/>
    </source>
</evidence>
<evidence type="ECO:0000256" key="1">
    <source>
        <dbReference type="ARBA" id="ARBA00007592"/>
    </source>
</evidence>
<comment type="caution">
    <text evidence="6">The sequence shown here is derived from an EMBL/GenBank/DDBJ whole genome shotgun (WGS) entry which is preliminary data.</text>
</comment>
<evidence type="ECO:0000313" key="6">
    <source>
        <dbReference type="EMBL" id="RCK68249.1"/>
    </source>
</evidence>
<dbReference type="PIRSF" id="PIRSF001365">
    <property type="entry name" value="DHDPS"/>
    <property type="match status" value="1"/>
</dbReference>
<keyword evidence="2 3" id="KW-0456">Lyase</keyword>
<dbReference type="SMART" id="SM01130">
    <property type="entry name" value="DHDPS"/>
    <property type="match status" value="1"/>
</dbReference>
<comment type="similarity">
    <text evidence="1 3">Belongs to the DapA family.</text>
</comment>
<accession>A0A367YRS1</accession>
<evidence type="ECO:0000313" key="7">
    <source>
        <dbReference type="Proteomes" id="UP000252770"/>
    </source>
</evidence>
<dbReference type="EMBL" id="QOUI01000012">
    <property type="protein sequence ID" value="RCK68249.1"/>
    <property type="molecule type" value="Genomic_DNA"/>
</dbReference>
<dbReference type="PANTHER" id="PTHR12128">
    <property type="entry name" value="DIHYDRODIPICOLINATE SYNTHASE"/>
    <property type="match status" value="1"/>
</dbReference>
<name>A0A367YRS1_9ACTN</name>